<evidence type="ECO:0000313" key="2">
    <source>
        <dbReference type="Ensembl" id="ENSNNAP00000021436.1"/>
    </source>
</evidence>
<dbReference type="OrthoDB" id="8855603at2759"/>
<dbReference type="GeneTree" id="ENSGT00970000193558"/>
<dbReference type="Ensembl" id="ENSNNAT00000022476.1">
    <property type="protein sequence ID" value="ENSNNAP00000021436.1"/>
    <property type="gene ID" value="ENSNNAG00000014187.1"/>
</dbReference>
<dbReference type="AlphaFoldDB" id="A0A8C7E3N5"/>
<protein>
    <submittedName>
        <fullName evidence="2">Uncharacterized protein</fullName>
    </submittedName>
</protein>
<evidence type="ECO:0000256" key="1">
    <source>
        <dbReference type="SAM" id="MobiDB-lite"/>
    </source>
</evidence>
<dbReference type="Proteomes" id="UP000694559">
    <property type="component" value="Unplaced"/>
</dbReference>
<sequence length="222" mass="23773">MPDFHQSLCGFKTTRTRNLVPYSVTLSPSSKARSSFPLVHGCACHEKGFAALGKGSVPRGGWQHRHSQNYSTYRLNTEELLAPPRVAPPLQPLELVEGGGRGLEEEPGRRLRLLGPGEQHRVAAQRHRLVLHLVPVDPGQDPRVAPVGPAEGDAVQQVGVPGPAALLGGGGGRKTKPLLLRLPAPRPPCPPPGARRPCSAFPTPPPPRVRAHEGKTLDFIVV</sequence>
<reference evidence="2" key="2">
    <citation type="submission" date="2025-09" db="UniProtKB">
        <authorList>
            <consortium name="Ensembl"/>
        </authorList>
    </citation>
    <scope>IDENTIFICATION</scope>
</reference>
<evidence type="ECO:0000313" key="3">
    <source>
        <dbReference type="Proteomes" id="UP000694559"/>
    </source>
</evidence>
<proteinExistence type="predicted"/>
<feature type="region of interest" description="Disordered" evidence="1">
    <location>
        <begin position="187"/>
        <end position="211"/>
    </location>
</feature>
<name>A0A8C7E3N5_NAJNA</name>
<accession>A0A8C7E3N5</accession>
<reference evidence="2" key="1">
    <citation type="submission" date="2025-08" db="UniProtKB">
        <authorList>
            <consortium name="Ensembl"/>
        </authorList>
    </citation>
    <scope>IDENTIFICATION</scope>
</reference>
<keyword evidence="3" id="KW-1185">Reference proteome</keyword>
<organism evidence="2 3">
    <name type="scientific">Naja naja</name>
    <name type="common">Indian cobra</name>
    <dbReference type="NCBI Taxonomy" id="35670"/>
    <lineage>
        <taxon>Eukaryota</taxon>
        <taxon>Metazoa</taxon>
        <taxon>Chordata</taxon>
        <taxon>Craniata</taxon>
        <taxon>Vertebrata</taxon>
        <taxon>Euteleostomi</taxon>
        <taxon>Lepidosauria</taxon>
        <taxon>Squamata</taxon>
        <taxon>Bifurcata</taxon>
        <taxon>Unidentata</taxon>
        <taxon>Episquamata</taxon>
        <taxon>Toxicofera</taxon>
        <taxon>Serpentes</taxon>
        <taxon>Colubroidea</taxon>
        <taxon>Elapidae</taxon>
        <taxon>Elapinae</taxon>
        <taxon>Naja</taxon>
    </lineage>
</organism>